<feature type="non-terminal residue" evidence="1">
    <location>
        <position position="120"/>
    </location>
</feature>
<dbReference type="AlphaFoldDB" id="A0A0B6ZWR9"/>
<protein>
    <submittedName>
        <fullName evidence="1">Uncharacterized protein</fullName>
    </submittedName>
</protein>
<reference evidence="1" key="1">
    <citation type="submission" date="2014-12" db="EMBL/GenBank/DDBJ databases">
        <title>Insight into the proteome of Arion vulgaris.</title>
        <authorList>
            <person name="Aradska J."/>
            <person name="Bulat T."/>
            <person name="Smidak R."/>
            <person name="Sarate P."/>
            <person name="Gangsoo J."/>
            <person name="Sialana F."/>
            <person name="Bilban M."/>
            <person name="Lubec G."/>
        </authorList>
    </citation>
    <scope>NUCLEOTIDE SEQUENCE</scope>
    <source>
        <tissue evidence="1">Skin</tissue>
    </source>
</reference>
<name>A0A0B6ZWR9_9EUPU</name>
<organism evidence="1">
    <name type="scientific">Arion vulgaris</name>
    <dbReference type="NCBI Taxonomy" id="1028688"/>
    <lineage>
        <taxon>Eukaryota</taxon>
        <taxon>Metazoa</taxon>
        <taxon>Spiralia</taxon>
        <taxon>Lophotrochozoa</taxon>
        <taxon>Mollusca</taxon>
        <taxon>Gastropoda</taxon>
        <taxon>Heterobranchia</taxon>
        <taxon>Euthyneura</taxon>
        <taxon>Panpulmonata</taxon>
        <taxon>Eupulmonata</taxon>
        <taxon>Stylommatophora</taxon>
        <taxon>Helicina</taxon>
        <taxon>Arionoidea</taxon>
        <taxon>Arionidae</taxon>
        <taxon>Arion</taxon>
    </lineage>
</organism>
<evidence type="ECO:0000313" key="1">
    <source>
        <dbReference type="EMBL" id="CEK73038.1"/>
    </source>
</evidence>
<accession>A0A0B6ZWR9</accession>
<gene>
    <name evidence="1" type="primary">ORF85008</name>
</gene>
<dbReference type="EMBL" id="HACG01026173">
    <property type="protein sequence ID" value="CEK73038.1"/>
    <property type="molecule type" value="Transcribed_RNA"/>
</dbReference>
<proteinExistence type="predicted"/>
<sequence length="120" mass="14075">MRQGTMKMTVATRHSPCTQLWKKRREKWLEIKSFSGKLWSVRCSTNNKLQDAACTKFNYTMSAYINLSAPPEAQTINKHTQLFFCHVIFFSHIPNHHYICYICIKLSPQALFFYLCVFGT</sequence>